<dbReference type="Gene3D" id="3.40.850.10">
    <property type="entry name" value="Kinesin motor domain"/>
    <property type="match status" value="2"/>
</dbReference>
<evidence type="ECO:0000256" key="3">
    <source>
        <dbReference type="ARBA" id="ARBA00022741"/>
    </source>
</evidence>
<protein>
    <recommendedName>
        <fullName evidence="9">Kinesin motor domain-containing protein</fullName>
    </recommendedName>
</protein>
<reference evidence="10 11" key="1">
    <citation type="submission" date="2021-02" db="EMBL/GenBank/DDBJ databases">
        <title>Leishmania (Mundinia) enrietti genome sequencing and assembly.</title>
        <authorList>
            <person name="Almutairi H."/>
            <person name="Gatherer D."/>
        </authorList>
    </citation>
    <scope>NUCLEOTIDE SEQUENCE [LARGE SCALE GENOMIC DNA]</scope>
    <source>
        <strain evidence="10">CUR178</strain>
    </source>
</reference>
<dbReference type="GO" id="GO:0005737">
    <property type="term" value="C:cytoplasm"/>
    <property type="evidence" value="ECO:0007669"/>
    <property type="project" value="UniProtKB-SubCell"/>
</dbReference>
<dbReference type="GeneID" id="94173616"/>
<feature type="coiled-coil region" evidence="7">
    <location>
        <begin position="1159"/>
        <end position="1229"/>
    </location>
</feature>
<feature type="coiled-coil region" evidence="7">
    <location>
        <begin position="778"/>
        <end position="855"/>
    </location>
</feature>
<name>A0A836KMT0_LEIEN</name>
<dbReference type="GO" id="GO:0008017">
    <property type="term" value="F:microtubule binding"/>
    <property type="evidence" value="ECO:0007669"/>
    <property type="project" value="InterPro"/>
</dbReference>
<dbReference type="EMBL" id="JAFHKP010000019">
    <property type="protein sequence ID" value="KAG5481204.1"/>
    <property type="molecule type" value="Genomic_DNA"/>
</dbReference>
<feature type="coiled-coil region" evidence="7">
    <location>
        <begin position="567"/>
        <end position="712"/>
    </location>
</feature>
<dbReference type="GO" id="GO:0005875">
    <property type="term" value="C:microtubule associated complex"/>
    <property type="evidence" value="ECO:0007669"/>
    <property type="project" value="TreeGrafter"/>
</dbReference>
<dbReference type="InterPro" id="IPR027417">
    <property type="entry name" value="P-loop_NTPase"/>
</dbReference>
<feature type="compositionally biased region" description="Low complexity" evidence="8">
    <location>
        <begin position="1899"/>
        <end position="1911"/>
    </location>
</feature>
<evidence type="ECO:0000256" key="8">
    <source>
        <dbReference type="SAM" id="MobiDB-lite"/>
    </source>
</evidence>
<dbReference type="Gene3D" id="1.10.287.1490">
    <property type="match status" value="1"/>
</dbReference>
<comment type="subcellular location">
    <subcellularLocation>
        <location evidence="1">Cytoplasm</location>
    </subcellularLocation>
</comment>
<feature type="coiled-coil region" evidence="7">
    <location>
        <begin position="1553"/>
        <end position="1580"/>
    </location>
</feature>
<feature type="binding site" evidence="6">
    <location>
        <begin position="167"/>
        <end position="174"/>
    </location>
    <ligand>
        <name>ATP</name>
        <dbReference type="ChEBI" id="CHEBI:30616"/>
    </ligand>
</feature>
<dbReference type="OrthoDB" id="267092at2759"/>
<feature type="region of interest" description="Disordered" evidence="8">
    <location>
        <begin position="1850"/>
        <end position="1952"/>
    </location>
</feature>
<dbReference type="InterPro" id="IPR019821">
    <property type="entry name" value="Kinesin_motor_CS"/>
</dbReference>
<evidence type="ECO:0000256" key="7">
    <source>
        <dbReference type="SAM" id="Coils"/>
    </source>
</evidence>
<dbReference type="Pfam" id="PF00225">
    <property type="entry name" value="Kinesin"/>
    <property type="match status" value="2"/>
</dbReference>
<feature type="compositionally biased region" description="Basic and acidic residues" evidence="8">
    <location>
        <begin position="1415"/>
        <end position="1426"/>
    </location>
</feature>
<comment type="similarity">
    <text evidence="6">Belongs to the TRAFAC class myosin-kinesin ATPase superfamily. Kinesin family.</text>
</comment>
<proteinExistence type="inferred from homology"/>
<feature type="compositionally biased region" description="Basic and acidic residues" evidence="8">
    <location>
        <begin position="1088"/>
        <end position="1099"/>
    </location>
</feature>
<dbReference type="PROSITE" id="PS00411">
    <property type="entry name" value="KINESIN_MOTOR_1"/>
    <property type="match status" value="1"/>
</dbReference>
<dbReference type="GO" id="GO:0007018">
    <property type="term" value="P:microtubule-based movement"/>
    <property type="evidence" value="ECO:0007669"/>
    <property type="project" value="InterPro"/>
</dbReference>
<dbReference type="RefSeq" id="XP_067693701.1">
    <property type="nucleotide sequence ID" value="XM_067838106.1"/>
</dbReference>
<keyword evidence="6" id="KW-0505">Motor protein</keyword>
<dbReference type="InterPro" id="IPR027640">
    <property type="entry name" value="Kinesin-like_fam"/>
</dbReference>
<feature type="coiled-coil region" evidence="7">
    <location>
        <begin position="893"/>
        <end position="1009"/>
    </location>
</feature>
<dbReference type="Proteomes" id="UP000674179">
    <property type="component" value="Chromosome 19"/>
</dbReference>
<evidence type="ECO:0000256" key="6">
    <source>
        <dbReference type="PROSITE-ProRule" id="PRU00283"/>
    </source>
</evidence>
<evidence type="ECO:0000256" key="5">
    <source>
        <dbReference type="ARBA" id="ARBA00023054"/>
    </source>
</evidence>
<keyword evidence="4 6" id="KW-0067">ATP-binding</keyword>
<sequence>MDGDSVTPRSTTAPLSPFPQKLPARNETSATKVFVRVRPFNAAERGKSGAEPTAIVSVSDENPSHITTLDPNKGYQPKTTYVFDRCFNSATVGVTEETQRLLLGDAKDSGIQPTALTALEEVGADGSRNPILLDCLRRDQAAVYGQVGRPVLLNALAGYNGCVFAYGQTGSGKTYTMMGPPGTFGSTVIGAHAQLRSVTATPTPVKKFRRAATAYNGPLRWTPDASAEEGADMNTQSFTSTMPGTGGHRDTMSLAEDGSSPADCTLSALWDAAAPRSRRSRYEDSKALYTGEEEGLQGIVPRLVRELFAELHEKREQDSSHSFRVEVEYYEIYREKVMDLLSSGGCNVELRVRQSKSAGPYVENLTRKHVVDEGEVLRLLRHGNLRRHTASTVMNDRSSRSHAIFVLHLVLMRISDKDSASAKVSSKVNLVDLAGSERTGAHNVEGDQFREGVVINSSLTVLGRVIDALADKSSGKRNVFCPYRDSVLTWLLMDSLGGNSKTTMVATVSPHSSNFDEACQTLRYASRAKQIVTKVVVNEDPQGRQIKLLTAEVQRLKALLSAEGKAAGNGDDDVDALQERISALEEELNEARNELEQKSSELAAIYASRCTSSTIPSTLKASNAGAAGTAKELAKAKAEVRRLEAENLLHLHTEQELQSTMERLKALEKRYGQLLSDGREAQEAARKREREIQDKDKRISELQHQLEQQAARVSSPYTVSAAASLTADAKEPGKGGGKKKRKAKVGAASNVSTPTDAVQPAYPQGSDSESCIETARLKAQFEEDKKRLALQLQERNDAFRKSQLEVKRLRSELKGEQDALQTLEKRLHDQHAEATRRLQEEVHEVKRALKGERRQSKDLRQLLTGPIEERPVFSYTYVSHAILDEEPRRRGDLQQQEAAARQHIQQVWQLSQEETVKVAAVEQQHTVRLAELQRTAEKQRTHLEEVQAAHAALSEAHKTSTSTLDAMRQELEEVRAAREEASRLRQVEVAAQEANASALRERISQLEDAATLHVEKEKHLRQQLSDLEERLCEEQVRSKADLQRLQAELTDQMHVAATAKEATASLKAAQEEHEMSVASLQAQLQQAEEKLRKSEDARRAQVRRGLEQASAHEVALGALQSQLEANEKAATTAAEAYEGQRAALLQRLSHQQEVHASRVSALEQELAAAHTRLDDERRASAKAVSELEEQLSAAQAEHTAFAKALQGDVERALAQAAAHEQTAAKLRADIFPMAATVEAADAAQSIRATESQEGLCEHQGTTTAHLAEAAAPLRSGRAKAQNASAGHEEALASLLHKAASLRAALAWSREAQKAHIQRFMEQSAAHDSVLRAARRDLQRERTEAADAAAAHASELREWEARWQQLAASSEAAMESIRHEAEAQRRAEVNAAAEAHAAAVNALQGTLSEVRHRLSEAEASRTAEAQRRAQQASEHAMAFSALQAELRSAHEASAEAAAAHEATVQQLNDVIAEQRRAKVEEVAAIAQQLQKTQKHLISSEEARRREATENAELAATQTKSLDALRRSMEAEHRQELAALTETKAAEVKAVRLQLDAQRVVAQQLQADLQDTRAQVRQMVETQNYMGKQMGAEKKANAELRCNLADTVAQLSASAAAVAELEKTLEQKNASLAQFVAEKTAASAELAEAVEVVESTRARLEDVEKKLQQRDAELESQGAALGEANAAVEQLRAQVSALQSQCADMERARVALIEQHEEALVAQQVDTVTELEAQFRAMEHERETIVREARQTEDALRSVIEKQERSLQQLREDLEFRASLDLCEAEVVERDSAIAAATSSAGLHVTGSGAGVASSADASFSGPGGSTASVGGGGFGTMLSSFFSRRNSTMGLLNSNAQSGGGTGTDGAHGFPQAQPHPFPSNGRSSATTPLRRNASGNLHSMSAFRPSSMSSSGLLIERKGTAAAPTGAAPEVSSAPHLPAQDAAEGPGGKEEEVVAHVRLGNRAPNIALGRK</sequence>
<dbReference type="InterPro" id="IPR001752">
    <property type="entry name" value="Kinesin_motor_dom"/>
</dbReference>
<dbReference type="GO" id="GO:0007052">
    <property type="term" value="P:mitotic spindle organization"/>
    <property type="evidence" value="ECO:0007669"/>
    <property type="project" value="TreeGrafter"/>
</dbReference>
<dbReference type="PANTHER" id="PTHR47969:SF15">
    <property type="entry name" value="CHROMOSOME-ASSOCIATED KINESIN KIF4A-RELATED"/>
    <property type="match status" value="1"/>
</dbReference>
<feature type="compositionally biased region" description="Low complexity" evidence="8">
    <location>
        <begin position="1920"/>
        <end position="1929"/>
    </location>
</feature>
<dbReference type="KEGG" id="lenr:94173616"/>
<keyword evidence="11" id="KW-1185">Reference proteome</keyword>
<dbReference type="GO" id="GO:0003777">
    <property type="term" value="F:microtubule motor activity"/>
    <property type="evidence" value="ECO:0007669"/>
    <property type="project" value="InterPro"/>
</dbReference>
<dbReference type="FunFam" id="3.40.850.10:FF:000135">
    <property type="entry name" value="Putative kinesin"/>
    <property type="match status" value="1"/>
</dbReference>
<dbReference type="GO" id="GO:0005524">
    <property type="term" value="F:ATP binding"/>
    <property type="evidence" value="ECO:0007669"/>
    <property type="project" value="UniProtKB-UniRule"/>
</dbReference>
<dbReference type="PANTHER" id="PTHR47969">
    <property type="entry name" value="CHROMOSOME-ASSOCIATED KINESIN KIF4A-RELATED"/>
    <property type="match status" value="1"/>
</dbReference>
<organism evidence="10 11">
    <name type="scientific">Leishmania enriettii</name>
    <dbReference type="NCBI Taxonomy" id="5663"/>
    <lineage>
        <taxon>Eukaryota</taxon>
        <taxon>Discoba</taxon>
        <taxon>Euglenozoa</taxon>
        <taxon>Kinetoplastea</taxon>
        <taxon>Metakinetoplastina</taxon>
        <taxon>Trypanosomatida</taxon>
        <taxon>Trypanosomatidae</taxon>
        <taxon>Leishmaniinae</taxon>
        <taxon>Leishmania</taxon>
    </lineage>
</organism>
<feature type="region of interest" description="Disordered" evidence="8">
    <location>
        <begin position="725"/>
        <end position="769"/>
    </location>
</feature>
<keyword evidence="5 7" id="KW-0175">Coiled coil</keyword>
<feature type="region of interest" description="Disordered" evidence="8">
    <location>
        <begin position="1"/>
        <end position="24"/>
    </location>
</feature>
<evidence type="ECO:0000256" key="4">
    <source>
        <dbReference type="ARBA" id="ARBA00022840"/>
    </source>
</evidence>
<evidence type="ECO:0000259" key="9">
    <source>
        <dbReference type="PROSITE" id="PS50067"/>
    </source>
</evidence>
<dbReference type="GO" id="GO:0051231">
    <property type="term" value="P:spindle elongation"/>
    <property type="evidence" value="ECO:0007669"/>
    <property type="project" value="TreeGrafter"/>
</dbReference>
<keyword evidence="2" id="KW-0963">Cytoplasm</keyword>
<dbReference type="InterPro" id="IPR036961">
    <property type="entry name" value="Kinesin_motor_dom_sf"/>
</dbReference>
<feature type="compositionally biased region" description="Polar residues" evidence="8">
    <location>
        <begin position="1880"/>
        <end position="1898"/>
    </location>
</feature>
<feature type="region of interest" description="Disordered" evidence="8">
    <location>
        <begin position="1415"/>
        <end position="1434"/>
    </location>
</feature>
<gene>
    <name evidence="10" type="ORF">CUR178_06436</name>
</gene>
<feature type="region of interest" description="Disordered" evidence="8">
    <location>
        <begin position="1088"/>
        <end position="1107"/>
    </location>
</feature>
<feature type="region of interest" description="Disordered" evidence="8">
    <location>
        <begin position="238"/>
        <end position="258"/>
    </location>
</feature>
<evidence type="ECO:0000313" key="10">
    <source>
        <dbReference type="EMBL" id="KAG5481204.1"/>
    </source>
</evidence>
<dbReference type="PRINTS" id="PR00380">
    <property type="entry name" value="KINESINHEAVY"/>
</dbReference>
<evidence type="ECO:0000256" key="2">
    <source>
        <dbReference type="ARBA" id="ARBA00022490"/>
    </source>
</evidence>
<keyword evidence="3 6" id="KW-0547">Nucleotide-binding</keyword>
<dbReference type="SUPFAM" id="SSF52540">
    <property type="entry name" value="P-loop containing nucleoside triphosphate hydrolases"/>
    <property type="match status" value="1"/>
</dbReference>
<accession>A0A836KMT0</accession>
<evidence type="ECO:0000256" key="1">
    <source>
        <dbReference type="ARBA" id="ARBA00004496"/>
    </source>
</evidence>
<dbReference type="SMART" id="SM00129">
    <property type="entry name" value="KISc"/>
    <property type="match status" value="1"/>
</dbReference>
<dbReference type="PROSITE" id="PS50067">
    <property type="entry name" value="KINESIN_MOTOR_2"/>
    <property type="match status" value="1"/>
</dbReference>
<feature type="domain" description="Kinesin motor" evidence="9">
    <location>
        <begin position="30"/>
        <end position="531"/>
    </location>
</feature>
<evidence type="ECO:0000313" key="11">
    <source>
        <dbReference type="Proteomes" id="UP000674179"/>
    </source>
</evidence>
<comment type="caution">
    <text evidence="10">The sequence shown here is derived from an EMBL/GenBank/DDBJ whole genome shotgun (WGS) entry which is preliminary data.</text>
</comment>
<feature type="coiled-coil region" evidence="7">
    <location>
        <begin position="1616"/>
        <end position="1771"/>
    </location>
</feature>